<dbReference type="PRINTS" id="PR00111">
    <property type="entry name" value="ABHYDROLASE"/>
</dbReference>
<dbReference type="GO" id="GO:0016787">
    <property type="term" value="F:hydrolase activity"/>
    <property type="evidence" value="ECO:0007669"/>
    <property type="project" value="UniProtKB-KW"/>
</dbReference>
<gene>
    <name evidence="3" type="ORF">SAMN04488065_0635</name>
</gene>
<dbReference type="RefSeq" id="WP_092631314.1">
    <property type="nucleotide sequence ID" value="NZ_FNQT01000001.1"/>
</dbReference>
<protein>
    <submittedName>
        <fullName evidence="3">Pimeloyl-ACP methyl ester carboxylesterase</fullName>
    </submittedName>
</protein>
<feature type="domain" description="AB hydrolase-1" evidence="2">
    <location>
        <begin position="22"/>
        <end position="258"/>
    </location>
</feature>
<dbReference type="PANTHER" id="PTHR43798:SF31">
    <property type="entry name" value="AB HYDROLASE SUPERFAMILY PROTEIN YCLE"/>
    <property type="match status" value="1"/>
</dbReference>
<evidence type="ECO:0000313" key="3">
    <source>
        <dbReference type="EMBL" id="SDZ83135.1"/>
    </source>
</evidence>
<proteinExistence type="predicted"/>
<dbReference type="PANTHER" id="PTHR43798">
    <property type="entry name" value="MONOACYLGLYCEROL LIPASE"/>
    <property type="match status" value="1"/>
</dbReference>
<reference evidence="3 4" key="1">
    <citation type="submission" date="2016-10" db="EMBL/GenBank/DDBJ databases">
        <authorList>
            <person name="de Groot N.N."/>
        </authorList>
    </citation>
    <scope>NUCLEOTIDE SEQUENCE [LARGE SCALE GENOMIC DNA]</scope>
    <source>
        <strain evidence="3 4">CGMCC 1.8712</strain>
    </source>
</reference>
<dbReference type="GO" id="GO:0016020">
    <property type="term" value="C:membrane"/>
    <property type="evidence" value="ECO:0007669"/>
    <property type="project" value="TreeGrafter"/>
</dbReference>
<evidence type="ECO:0000313" key="4">
    <source>
        <dbReference type="Proteomes" id="UP000236755"/>
    </source>
</evidence>
<dbReference type="OrthoDB" id="111592at2157"/>
<dbReference type="Pfam" id="PF00561">
    <property type="entry name" value="Abhydrolase_1"/>
    <property type="match status" value="1"/>
</dbReference>
<organism evidence="3 4">
    <name type="scientific">Haloplanus vescus</name>
    <dbReference type="NCBI Taxonomy" id="555874"/>
    <lineage>
        <taxon>Archaea</taxon>
        <taxon>Methanobacteriati</taxon>
        <taxon>Methanobacteriota</taxon>
        <taxon>Stenosarchaea group</taxon>
        <taxon>Halobacteria</taxon>
        <taxon>Halobacteriales</taxon>
        <taxon>Haloferacaceae</taxon>
        <taxon>Haloplanus</taxon>
    </lineage>
</organism>
<dbReference type="Proteomes" id="UP000236755">
    <property type="component" value="Unassembled WGS sequence"/>
</dbReference>
<dbReference type="InterPro" id="IPR050266">
    <property type="entry name" value="AB_hydrolase_sf"/>
</dbReference>
<dbReference type="SUPFAM" id="SSF53474">
    <property type="entry name" value="alpha/beta-Hydrolases"/>
    <property type="match status" value="1"/>
</dbReference>
<dbReference type="Gene3D" id="3.40.50.1820">
    <property type="entry name" value="alpha/beta hydrolase"/>
    <property type="match status" value="1"/>
</dbReference>
<keyword evidence="4" id="KW-1185">Reference proteome</keyword>
<evidence type="ECO:0000256" key="1">
    <source>
        <dbReference type="ARBA" id="ARBA00022801"/>
    </source>
</evidence>
<accession>A0A1H3W7P9</accession>
<name>A0A1H3W7P9_9EURY</name>
<dbReference type="AlphaFoldDB" id="A0A1H3W7P9"/>
<dbReference type="EMBL" id="FNQT01000001">
    <property type="protein sequence ID" value="SDZ83135.1"/>
    <property type="molecule type" value="Genomic_DNA"/>
</dbReference>
<keyword evidence="1" id="KW-0378">Hydrolase</keyword>
<sequence>MAYFETNDGVPIYYEDRGEGDPILLIHGWTMNSTYWWQRNVDPLVEAGHRVVTMDLRGHGKSGKTDAGHTLAQYARDVRELLDHLDLTGVTPVGWSMGTAVILNYVDQFGTDGLAKVVFVDQSPNFHTDDEWEHGLLGTFSGEAATELATNLEYDRPSAGKPFVQAMFADTIDDDLVDEMYAETTKTPTSVTIDIFLDMSYGDLRPVVSEVDVPALLIYGEQSDIFPTDVGAWLEAEMPDATHLRFEESGHCPFWEEAERFNEELAQFV</sequence>
<dbReference type="InterPro" id="IPR000073">
    <property type="entry name" value="AB_hydrolase_1"/>
</dbReference>
<dbReference type="STRING" id="555874.SAMN04488065_0635"/>
<dbReference type="InterPro" id="IPR029058">
    <property type="entry name" value="AB_hydrolase_fold"/>
</dbReference>
<evidence type="ECO:0000259" key="2">
    <source>
        <dbReference type="Pfam" id="PF00561"/>
    </source>
</evidence>